<reference evidence="1 2" key="1">
    <citation type="submission" date="2019-10" db="EMBL/GenBank/DDBJ databases">
        <title>Bifidobacterium from non-human primates.</title>
        <authorList>
            <person name="Modesto M."/>
        </authorList>
    </citation>
    <scope>NUCLEOTIDE SEQUENCE [LARGE SCALE GENOMIC DNA]</scope>
    <source>
        <strain evidence="1 2">TREC</strain>
    </source>
</reference>
<keyword evidence="2" id="KW-1185">Reference proteome</keyword>
<comment type="caution">
    <text evidence="1">The sequence shown here is derived from an EMBL/GenBank/DDBJ whole genome shotgun (WGS) entry which is preliminary data.</text>
</comment>
<name>A0A7K3THP8_9BIFI</name>
<evidence type="ECO:0000313" key="2">
    <source>
        <dbReference type="Proteomes" id="UP000469763"/>
    </source>
</evidence>
<dbReference type="OrthoDB" id="9804867at2"/>
<evidence type="ECO:0000313" key="1">
    <source>
        <dbReference type="EMBL" id="NEG78239.1"/>
    </source>
</evidence>
<gene>
    <name evidence="1" type="ORF">GFD22_04505</name>
</gene>
<accession>A0A7K3THP8</accession>
<dbReference type="EMBL" id="WHZY01000005">
    <property type="protein sequence ID" value="NEG78239.1"/>
    <property type="molecule type" value="Genomic_DNA"/>
</dbReference>
<protein>
    <submittedName>
        <fullName evidence="1">Uncharacterized protein</fullName>
    </submittedName>
</protein>
<dbReference type="AlphaFoldDB" id="A0A7K3THP8"/>
<organism evidence="1 2">
    <name type="scientific">Bifidobacterium avesanii</name>
    <dbReference type="NCBI Taxonomy" id="1798157"/>
    <lineage>
        <taxon>Bacteria</taxon>
        <taxon>Bacillati</taxon>
        <taxon>Actinomycetota</taxon>
        <taxon>Actinomycetes</taxon>
        <taxon>Bifidobacteriales</taxon>
        <taxon>Bifidobacteriaceae</taxon>
        <taxon>Bifidobacterium</taxon>
    </lineage>
</organism>
<proteinExistence type="predicted"/>
<dbReference type="RefSeq" id="WP_152349991.1">
    <property type="nucleotide sequence ID" value="NZ_WBSN01000004.1"/>
</dbReference>
<sequence>MSKLTMERRARKIAAARLRVRKLAEGIRVVGYDEHGPVLDIPQAFVHRPKRSTSGALILPEEWAD</sequence>
<dbReference type="Proteomes" id="UP000469763">
    <property type="component" value="Unassembled WGS sequence"/>
</dbReference>